<keyword evidence="2" id="KW-0808">Transferase</keyword>
<dbReference type="OrthoDB" id="146908at2"/>
<dbReference type="InterPro" id="IPR037919">
    <property type="entry name" value="OGT"/>
</dbReference>
<dbReference type="PANTHER" id="PTHR44366">
    <property type="entry name" value="UDP-N-ACETYLGLUCOSAMINE--PEPTIDE N-ACETYLGLUCOSAMINYLTRANSFERASE 110 KDA SUBUNIT"/>
    <property type="match status" value="1"/>
</dbReference>
<comment type="caution">
    <text evidence="6">The sequence shown here is derived from an EMBL/GenBank/DDBJ whole genome shotgun (WGS) entry which is preliminary data.</text>
</comment>
<evidence type="ECO:0000256" key="2">
    <source>
        <dbReference type="ARBA" id="ARBA00022679"/>
    </source>
</evidence>
<dbReference type="InterPro" id="IPR011990">
    <property type="entry name" value="TPR-like_helical_dom_sf"/>
</dbReference>
<evidence type="ECO:0000256" key="3">
    <source>
        <dbReference type="ARBA" id="ARBA00022737"/>
    </source>
</evidence>
<gene>
    <name evidence="6" type="ORF">DXT89_01085</name>
</gene>
<dbReference type="Proteomes" id="UP000436911">
    <property type="component" value="Unassembled WGS sequence"/>
</dbReference>
<sequence length="566" mass="62719">MTADLTNTILSLYSQGLFQAALDEVKALPPGLADDPRMAIIGGQCLYKLGYAEAAADHYVRAAERLGGEGAQLRKLAYDLYKNLGNREKAVALAEHILQDDPRHLEAALLRRNRLFELAMLDELKLANDEAARAIAAADEFATSCELPLSALYWCDDESTLARLPNQEKSVISPQIRLARRTKPHVYGDKIRIGYLSGDFTSNHAVMVNLQGVLERHDRSRFEIILYCYTKQAKIDRDNGSRARMGTIKQIADLSTQAASDLIRSDGIDILIDLQGHTQDARIDLVNSGLAPIQVAWLGFPSTGTGIDCDYVIGDPIVTPDSSKPFYHEKLCRLPETYEPNDNINRPLPPPAPRTVLGLPEHKFIFASFNNVKKISPQTADAWLSIFREVPDSVMCLLCGQEQVRDNLRAYFTRQGLSADRLIFAPPLAYASHLARVQAVDLVLDSFPYCGHTTTSDCLWAGVPVLALKGHNFASRVSESLLSALDIPELVAPTVEAYIAQALDFARNPSRLLPLRERIAANRHTTPLFDTNRFTQHLEDAYEMMVARAKAGLEPDHIDVPARPSL</sequence>
<reference evidence="6 7" key="1">
    <citation type="submission" date="2018-08" db="EMBL/GenBank/DDBJ databases">
        <title>Genome sequencing of Agrobacterium vitis strain ICMP 10754.</title>
        <authorList>
            <person name="Visnovsky S.B."/>
            <person name="Pitman A.R."/>
        </authorList>
    </citation>
    <scope>NUCLEOTIDE SEQUENCE [LARGE SCALE GENOMIC DNA]</scope>
    <source>
        <strain evidence="6 7">ICMP 10754</strain>
    </source>
</reference>
<dbReference type="SUPFAM" id="SSF48452">
    <property type="entry name" value="TPR-like"/>
    <property type="match status" value="1"/>
</dbReference>
<keyword evidence="3" id="KW-0677">Repeat</keyword>
<dbReference type="Gene3D" id="3.40.50.11380">
    <property type="match status" value="1"/>
</dbReference>
<accession>A0A368NZB8</accession>
<dbReference type="Pfam" id="PF13844">
    <property type="entry name" value="Glyco_transf_41"/>
    <property type="match status" value="2"/>
</dbReference>
<keyword evidence="4" id="KW-0802">TPR repeat</keyword>
<dbReference type="EMBL" id="QUSG01000001">
    <property type="protein sequence ID" value="KAA3531999.1"/>
    <property type="molecule type" value="Genomic_DNA"/>
</dbReference>
<dbReference type="Gene3D" id="3.40.50.2000">
    <property type="entry name" value="Glycogen Phosphorylase B"/>
    <property type="match status" value="1"/>
</dbReference>
<protein>
    <recommendedName>
        <fullName evidence="5">O-GlcNAc transferase C-terminal domain-containing protein</fullName>
    </recommendedName>
</protein>
<evidence type="ECO:0000259" key="5">
    <source>
        <dbReference type="Pfam" id="PF13844"/>
    </source>
</evidence>
<dbReference type="AlphaFoldDB" id="A0A368NZB8"/>
<evidence type="ECO:0000313" key="7">
    <source>
        <dbReference type="Proteomes" id="UP000436911"/>
    </source>
</evidence>
<dbReference type="GO" id="GO:0006493">
    <property type="term" value="P:protein O-linked glycosylation"/>
    <property type="evidence" value="ECO:0007669"/>
    <property type="project" value="InterPro"/>
</dbReference>
<dbReference type="Gene3D" id="1.25.40.10">
    <property type="entry name" value="Tetratricopeptide repeat domain"/>
    <property type="match status" value="1"/>
</dbReference>
<proteinExistence type="predicted"/>
<comment type="pathway">
    <text evidence="1">Protein modification; protein glycosylation.</text>
</comment>
<dbReference type="InterPro" id="IPR029489">
    <property type="entry name" value="OGT/SEC/SPY_C"/>
</dbReference>
<name>A0A368NZB8_AGRVI</name>
<organism evidence="6 7">
    <name type="scientific">Agrobacterium vitis</name>
    <name type="common">Rhizobium vitis</name>
    <dbReference type="NCBI Taxonomy" id="373"/>
    <lineage>
        <taxon>Bacteria</taxon>
        <taxon>Pseudomonadati</taxon>
        <taxon>Pseudomonadota</taxon>
        <taxon>Alphaproteobacteria</taxon>
        <taxon>Hyphomicrobiales</taxon>
        <taxon>Rhizobiaceae</taxon>
        <taxon>Rhizobium/Agrobacterium group</taxon>
        <taxon>Agrobacterium</taxon>
    </lineage>
</organism>
<dbReference type="GO" id="GO:0097363">
    <property type="term" value="F:protein O-acetylglucosaminyltransferase activity"/>
    <property type="evidence" value="ECO:0007669"/>
    <property type="project" value="TreeGrafter"/>
</dbReference>
<dbReference type="PANTHER" id="PTHR44366:SF1">
    <property type="entry name" value="UDP-N-ACETYLGLUCOSAMINE--PEPTIDE N-ACETYLGLUCOSAMINYLTRANSFERASE 110 KDA SUBUNIT"/>
    <property type="match status" value="1"/>
</dbReference>
<evidence type="ECO:0000256" key="1">
    <source>
        <dbReference type="ARBA" id="ARBA00004922"/>
    </source>
</evidence>
<dbReference type="RefSeq" id="WP_060719061.1">
    <property type="nucleotide sequence ID" value="NZ_CP055265.1"/>
</dbReference>
<feature type="domain" description="O-GlcNAc transferase C-terminal" evidence="5">
    <location>
        <begin position="354"/>
        <end position="538"/>
    </location>
</feature>
<dbReference type="GeneID" id="60681868"/>
<feature type="domain" description="O-GlcNAc transferase C-terminal" evidence="5">
    <location>
        <begin position="186"/>
        <end position="338"/>
    </location>
</feature>
<evidence type="ECO:0000256" key="4">
    <source>
        <dbReference type="ARBA" id="ARBA00022803"/>
    </source>
</evidence>
<evidence type="ECO:0000313" key="6">
    <source>
        <dbReference type="EMBL" id="KAA3531999.1"/>
    </source>
</evidence>